<organism evidence="2 3">
    <name type="scientific">Cellulomonas oligotrophica</name>
    <dbReference type="NCBI Taxonomy" id="931536"/>
    <lineage>
        <taxon>Bacteria</taxon>
        <taxon>Bacillati</taxon>
        <taxon>Actinomycetota</taxon>
        <taxon>Actinomycetes</taxon>
        <taxon>Micrococcales</taxon>
        <taxon>Cellulomonadaceae</taxon>
        <taxon>Cellulomonas</taxon>
    </lineage>
</organism>
<accession>A0A7Y9JY26</accession>
<evidence type="ECO:0000313" key="4">
    <source>
        <dbReference type="Proteomes" id="UP000618382"/>
    </source>
</evidence>
<comment type="caution">
    <text evidence="2">The sequence shown here is derived from an EMBL/GenBank/DDBJ whole genome shotgun (WGS) entry which is preliminary data.</text>
</comment>
<evidence type="ECO:0000313" key="3">
    <source>
        <dbReference type="Proteomes" id="UP000577956"/>
    </source>
</evidence>
<dbReference type="EMBL" id="JACCBK010000001">
    <property type="protein sequence ID" value="NYD87378.1"/>
    <property type="molecule type" value="Genomic_DNA"/>
</dbReference>
<evidence type="ECO:0000313" key="1">
    <source>
        <dbReference type="EMBL" id="GIG34534.1"/>
    </source>
</evidence>
<gene>
    <name evidence="2" type="ORF">BKA21_002927</name>
    <name evidence="1" type="ORF">Col01nite_36930</name>
</gene>
<dbReference type="RefSeq" id="WP_140459727.1">
    <property type="nucleotide sequence ID" value="NZ_BAABFI010000007.1"/>
</dbReference>
<sequence length="70" mass="7511">MNPHDPANGVRAYLDQLDGSVVRVRTVSGGVYEGTLQCLMSGNVVFVGQPGAAPCIRIDVVESVQLLQRR</sequence>
<keyword evidence="4" id="KW-1185">Reference proteome</keyword>
<protein>
    <submittedName>
        <fullName evidence="2">Uncharacterized protein</fullName>
    </submittedName>
</protein>
<reference evidence="1 4" key="2">
    <citation type="submission" date="2021-01" db="EMBL/GenBank/DDBJ databases">
        <title>Whole genome shotgun sequence of Cellulomonas oligotrophica NBRC 109435.</title>
        <authorList>
            <person name="Komaki H."/>
            <person name="Tamura T."/>
        </authorList>
    </citation>
    <scope>NUCLEOTIDE SEQUENCE [LARGE SCALE GENOMIC DNA]</scope>
    <source>
        <strain evidence="1 4">NBRC 109435</strain>
    </source>
</reference>
<dbReference type="Proteomes" id="UP000618382">
    <property type="component" value="Unassembled WGS sequence"/>
</dbReference>
<name>A0A7Y9JY26_9CELL</name>
<dbReference type="EMBL" id="BONN01000019">
    <property type="protein sequence ID" value="GIG34534.1"/>
    <property type="molecule type" value="Genomic_DNA"/>
</dbReference>
<reference evidence="2 3" key="1">
    <citation type="submission" date="2020-07" db="EMBL/GenBank/DDBJ databases">
        <title>Sequencing the genomes of 1000 actinobacteria strains.</title>
        <authorList>
            <person name="Klenk H.-P."/>
        </authorList>
    </citation>
    <scope>NUCLEOTIDE SEQUENCE [LARGE SCALE GENOMIC DNA]</scope>
    <source>
        <strain evidence="2 3">DSM 24482</strain>
    </source>
</reference>
<dbReference type="Proteomes" id="UP000577956">
    <property type="component" value="Unassembled WGS sequence"/>
</dbReference>
<dbReference type="AlphaFoldDB" id="A0A7Y9JY26"/>
<evidence type="ECO:0000313" key="2">
    <source>
        <dbReference type="EMBL" id="NYD87378.1"/>
    </source>
</evidence>
<proteinExistence type="predicted"/>